<name>A0AAV4U634_CAEEX</name>
<accession>A0AAV4U634</accession>
<dbReference type="AlphaFoldDB" id="A0AAV4U634"/>
<dbReference type="EMBL" id="BPLR01012331">
    <property type="protein sequence ID" value="GIY53215.1"/>
    <property type="molecule type" value="Genomic_DNA"/>
</dbReference>
<protein>
    <submittedName>
        <fullName evidence="1">Uncharacterized protein</fullName>
    </submittedName>
</protein>
<organism evidence="1 2">
    <name type="scientific">Caerostris extrusa</name>
    <name type="common">Bark spider</name>
    <name type="synonym">Caerostris bankana</name>
    <dbReference type="NCBI Taxonomy" id="172846"/>
    <lineage>
        <taxon>Eukaryota</taxon>
        <taxon>Metazoa</taxon>
        <taxon>Ecdysozoa</taxon>
        <taxon>Arthropoda</taxon>
        <taxon>Chelicerata</taxon>
        <taxon>Arachnida</taxon>
        <taxon>Araneae</taxon>
        <taxon>Araneomorphae</taxon>
        <taxon>Entelegynae</taxon>
        <taxon>Araneoidea</taxon>
        <taxon>Araneidae</taxon>
        <taxon>Caerostris</taxon>
    </lineage>
</organism>
<gene>
    <name evidence="1" type="ORF">CEXT_170301</name>
</gene>
<evidence type="ECO:0000313" key="1">
    <source>
        <dbReference type="EMBL" id="GIY53215.1"/>
    </source>
</evidence>
<comment type="caution">
    <text evidence="1">The sequence shown here is derived from an EMBL/GenBank/DDBJ whole genome shotgun (WGS) entry which is preliminary data.</text>
</comment>
<dbReference type="Proteomes" id="UP001054945">
    <property type="component" value="Unassembled WGS sequence"/>
</dbReference>
<sequence length="73" mass="8850">MRTFRASNRRRYQQYSRLRPSSLPIRRRRAELLLLWGKMLYQALVLLCDLEVLALFEDEALALRTECVISFWF</sequence>
<evidence type="ECO:0000313" key="2">
    <source>
        <dbReference type="Proteomes" id="UP001054945"/>
    </source>
</evidence>
<reference evidence="1 2" key="1">
    <citation type="submission" date="2021-06" db="EMBL/GenBank/DDBJ databases">
        <title>Caerostris extrusa draft genome.</title>
        <authorList>
            <person name="Kono N."/>
            <person name="Arakawa K."/>
        </authorList>
    </citation>
    <scope>NUCLEOTIDE SEQUENCE [LARGE SCALE GENOMIC DNA]</scope>
</reference>
<proteinExistence type="predicted"/>
<keyword evidence="2" id="KW-1185">Reference proteome</keyword>